<dbReference type="GO" id="GO:0062054">
    <property type="term" value="F:fluoride channel activity"/>
    <property type="evidence" value="ECO:0007669"/>
    <property type="project" value="UniProtKB-UniRule"/>
</dbReference>
<name>A0A1H7PX83_9RHOB</name>
<feature type="transmembrane region" description="Helical" evidence="12">
    <location>
        <begin position="46"/>
        <end position="67"/>
    </location>
</feature>
<dbReference type="NCBIfam" id="TIGR00494">
    <property type="entry name" value="crcB"/>
    <property type="match status" value="1"/>
</dbReference>
<protein>
    <recommendedName>
        <fullName evidence="12">Fluoride-specific ion channel FluC</fullName>
    </recommendedName>
</protein>
<dbReference type="HAMAP" id="MF_00454">
    <property type="entry name" value="FluC"/>
    <property type="match status" value="1"/>
</dbReference>
<dbReference type="GO" id="GO:0046872">
    <property type="term" value="F:metal ion binding"/>
    <property type="evidence" value="ECO:0007669"/>
    <property type="project" value="UniProtKB-KW"/>
</dbReference>
<dbReference type="GO" id="GO:0140114">
    <property type="term" value="P:cellular detoxification of fluoride"/>
    <property type="evidence" value="ECO:0007669"/>
    <property type="project" value="UniProtKB-UniRule"/>
</dbReference>
<evidence type="ECO:0000256" key="8">
    <source>
        <dbReference type="ARBA" id="ARBA00023136"/>
    </source>
</evidence>
<sequence>MTSQDVRATDAGMMTSFLQVAVGGAIGSCLRFGVGLAMLRLTGPGFPLGVLTVNIVGSFLMGVMMVLSLHRDLGHLNPLLMTGLLGGFTTFSAFSVEAFTLYERGQAAAAAIYVALSVVLSIGALVLGAALTRAAVA</sequence>
<dbReference type="AlphaFoldDB" id="A0A1H7PX83"/>
<evidence type="ECO:0000256" key="4">
    <source>
        <dbReference type="ARBA" id="ARBA00022692"/>
    </source>
</evidence>
<feature type="transmembrane region" description="Helical" evidence="12">
    <location>
        <begin position="108"/>
        <end position="131"/>
    </location>
</feature>
<organism evidence="13 14">
    <name type="scientific">Roseovarius azorensis</name>
    <dbReference type="NCBI Taxonomy" id="1287727"/>
    <lineage>
        <taxon>Bacteria</taxon>
        <taxon>Pseudomonadati</taxon>
        <taxon>Pseudomonadota</taxon>
        <taxon>Alphaproteobacteria</taxon>
        <taxon>Rhodobacterales</taxon>
        <taxon>Roseobacteraceae</taxon>
        <taxon>Roseovarius</taxon>
    </lineage>
</organism>
<keyword evidence="9 12" id="KW-0407">Ion channel</keyword>
<feature type="binding site" evidence="12">
    <location>
        <position position="89"/>
    </location>
    <ligand>
        <name>Na(+)</name>
        <dbReference type="ChEBI" id="CHEBI:29101"/>
        <note>structural</note>
    </ligand>
</feature>
<keyword evidence="6 12" id="KW-0915">Sodium</keyword>
<evidence type="ECO:0000256" key="2">
    <source>
        <dbReference type="ARBA" id="ARBA00022475"/>
    </source>
</evidence>
<keyword evidence="7 12" id="KW-0406">Ion transport</keyword>
<proteinExistence type="inferred from homology"/>
<accession>A0A1H7PX83</accession>
<evidence type="ECO:0000256" key="12">
    <source>
        <dbReference type="HAMAP-Rule" id="MF_00454"/>
    </source>
</evidence>
<evidence type="ECO:0000256" key="6">
    <source>
        <dbReference type="ARBA" id="ARBA00023053"/>
    </source>
</evidence>
<reference evidence="13 14" key="1">
    <citation type="submission" date="2016-10" db="EMBL/GenBank/DDBJ databases">
        <authorList>
            <person name="de Groot N.N."/>
        </authorList>
    </citation>
    <scope>NUCLEOTIDE SEQUENCE [LARGE SCALE GENOMIC DNA]</scope>
    <source>
        <strain evidence="13 14">DSM 100674</strain>
    </source>
</reference>
<evidence type="ECO:0000256" key="10">
    <source>
        <dbReference type="ARBA" id="ARBA00035120"/>
    </source>
</evidence>
<comment type="function">
    <text evidence="12">Fluoride-specific ion channel. Important for reducing fluoride concentration in the cell, thus reducing its toxicity.</text>
</comment>
<evidence type="ECO:0000256" key="11">
    <source>
        <dbReference type="ARBA" id="ARBA00035585"/>
    </source>
</evidence>
<evidence type="ECO:0000256" key="5">
    <source>
        <dbReference type="ARBA" id="ARBA00022989"/>
    </source>
</evidence>
<evidence type="ECO:0000256" key="7">
    <source>
        <dbReference type="ARBA" id="ARBA00023065"/>
    </source>
</evidence>
<dbReference type="PROSITE" id="PS51257">
    <property type="entry name" value="PROKAR_LIPOPROTEIN"/>
    <property type="match status" value="1"/>
</dbReference>
<dbReference type="STRING" id="1287727.SAMN05443999_105107"/>
<comment type="activity regulation">
    <text evidence="12">Na(+) is not transported, but it plays an essential structural role and its presence is essential for fluoride channel function.</text>
</comment>
<comment type="similarity">
    <text evidence="10 12">Belongs to the fluoride channel Fluc/FEX (TC 1.A.43) family.</text>
</comment>
<keyword evidence="14" id="KW-1185">Reference proteome</keyword>
<keyword evidence="2 12" id="KW-1003">Cell membrane</keyword>
<dbReference type="GO" id="GO:0005886">
    <property type="term" value="C:plasma membrane"/>
    <property type="evidence" value="ECO:0007669"/>
    <property type="project" value="UniProtKB-SubCell"/>
</dbReference>
<dbReference type="EMBL" id="FOAG01000005">
    <property type="protein sequence ID" value="SEL40004.1"/>
    <property type="molecule type" value="Genomic_DNA"/>
</dbReference>
<keyword evidence="12" id="KW-0813">Transport</keyword>
<keyword evidence="12" id="KW-0479">Metal-binding</keyword>
<keyword evidence="4 12" id="KW-0812">Transmembrane</keyword>
<feature type="transmembrane region" description="Helical" evidence="12">
    <location>
        <begin position="12"/>
        <end position="34"/>
    </location>
</feature>
<evidence type="ECO:0000313" key="14">
    <source>
        <dbReference type="Proteomes" id="UP000199582"/>
    </source>
</evidence>
<feature type="binding site" evidence="12">
    <location>
        <position position="86"/>
    </location>
    <ligand>
        <name>Na(+)</name>
        <dbReference type="ChEBI" id="CHEBI:29101"/>
        <note>structural</note>
    </ligand>
</feature>
<dbReference type="PANTHER" id="PTHR28259">
    <property type="entry name" value="FLUORIDE EXPORT PROTEIN 1-RELATED"/>
    <property type="match status" value="1"/>
</dbReference>
<dbReference type="NCBIfam" id="NF010805">
    <property type="entry name" value="PRK14209.1"/>
    <property type="match status" value="1"/>
</dbReference>
<keyword evidence="3" id="KW-0997">Cell inner membrane</keyword>
<keyword evidence="8 12" id="KW-0472">Membrane</keyword>
<evidence type="ECO:0000256" key="9">
    <source>
        <dbReference type="ARBA" id="ARBA00023303"/>
    </source>
</evidence>
<dbReference type="InterPro" id="IPR003691">
    <property type="entry name" value="FluC"/>
</dbReference>
<gene>
    <name evidence="12" type="primary">fluC</name>
    <name evidence="12" type="synonym">crcB</name>
    <name evidence="13" type="ORF">SAMN05443999_105107</name>
</gene>
<dbReference type="PANTHER" id="PTHR28259:SF1">
    <property type="entry name" value="FLUORIDE EXPORT PROTEIN 1-RELATED"/>
    <property type="match status" value="1"/>
</dbReference>
<evidence type="ECO:0000313" key="13">
    <source>
        <dbReference type="EMBL" id="SEL40004.1"/>
    </source>
</evidence>
<keyword evidence="5 12" id="KW-1133">Transmembrane helix</keyword>
<evidence type="ECO:0000256" key="1">
    <source>
        <dbReference type="ARBA" id="ARBA00004651"/>
    </source>
</evidence>
<comment type="subcellular location">
    <subcellularLocation>
        <location evidence="1 12">Cell membrane</location>
        <topology evidence="1 12">Multi-pass membrane protein</topology>
    </subcellularLocation>
</comment>
<feature type="transmembrane region" description="Helical" evidence="12">
    <location>
        <begin position="79"/>
        <end position="102"/>
    </location>
</feature>
<dbReference type="Proteomes" id="UP000199582">
    <property type="component" value="Unassembled WGS sequence"/>
</dbReference>
<evidence type="ECO:0000256" key="3">
    <source>
        <dbReference type="ARBA" id="ARBA00022519"/>
    </source>
</evidence>
<dbReference type="Pfam" id="PF02537">
    <property type="entry name" value="CRCB"/>
    <property type="match status" value="1"/>
</dbReference>
<comment type="catalytic activity">
    <reaction evidence="11">
        <text>fluoride(in) = fluoride(out)</text>
        <dbReference type="Rhea" id="RHEA:76159"/>
        <dbReference type="ChEBI" id="CHEBI:17051"/>
    </reaction>
    <physiologicalReaction direction="left-to-right" evidence="11">
        <dbReference type="Rhea" id="RHEA:76160"/>
    </physiologicalReaction>
</comment>